<protein>
    <submittedName>
        <fullName evidence="1">Uncharacterized protein</fullName>
    </submittedName>
</protein>
<sequence length="79" mass="8822">MAVETSLTLFPSIALLDADPGIRNYWLVSLRNPSDAIATLILSLIIFPDESVNAESSPIKIFTSLHNINRREINHLSFQ</sequence>
<name>A0A016WSF9_9BILA</name>
<dbReference type="EMBL" id="JARK01000150">
    <property type="protein sequence ID" value="EYC41958.1"/>
    <property type="molecule type" value="Genomic_DNA"/>
</dbReference>
<accession>A0A016WSF9</accession>
<evidence type="ECO:0000313" key="1">
    <source>
        <dbReference type="EMBL" id="EYC41958.1"/>
    </source>
</evidence>
<evidence type="ECO:0000313" key="2">
    <source>
        <dbReference type="Proteomes" id="UP000024635"/>
    </source>
</evidence>
<keyword evidence="2" id="KW-1185">Reference proteome</keyword>
<dbReference type="Proteomes" id="UP000024635">
    <property type="component" value="Unassembled WGS sequence"/>
</dbReference>
<gene>
    <name evidence="1" type="primary">Acey_s0550.g3315</name>
    <name evidence="1" type="ORF">Y032_0550g3315</name>
</gene>
<dbReference type="AlphaFoldDB" id="A0A016WSF9"/>
<comment type="caution">
    <text evidence="1">The sequence shown here is derived from an EMBL/GenBank/DDBJ whole genome shotgun (WGS) entry which is preliminary data.</text>
</comment>
<reference evidence="2" key="1">
    <citation type="journal article" date="2015" name="Nat. Genet.">
        <title>The genome and transcriptome of the zoonotic hookworm Ancylostoma ceylanicum identify infection-specific gene families.</title>
        <authorList>
            <person name="Schwarz E.M."/>
            <person name="Hu Y."/>
            <person name="Antoshechkin I."/>
            <person name="Miller M.M."/>
            <person name="Sternberg P.W."/>
            <person name="Aroian R.V."/>
        </authorList>
    </citation>
    <scope>NUCLEOTIDE SEQUENCE</scope>
    <source>
        <strain evidence="2">HY135</strain>
    </source>
</reference>
<organism evidence="1 2">
    <name type="scientific">Ancylostoma ceylanicum</name>
    <dbReference type="NCBI Taxonomy" id="53326"/>
    <lineage>
        <taxon>Eukaryota</taxon>
        <taxon>Metazoa</taxon>
        <taxon>Ecdysozoa</taxon>
        <taxon>Nematoda</taxon>
        <taxon>Chromadorea</taxon>
        <taxon>Rhabditida</taxon>
        <taxon>Rhabditina</taxon>
        <taxon>Rhabditomorpha</taxon>
        <taxon>Strongyloidea</taxon>
        <taxon>Ancylostomatidae</taxon>
        <taxon>Ancylostomatinae</taxon>
        <taxon>Ancylostoma</taxon>
    </lineage>
</organism>
<proteinExistence type="predicted"/>